<feature type="domain" description="Protein kinase" evidence="10">
    <location>
        <begin position="89"/>
        <end position="457"/>
    </location>
</feature>
<proteinExistence type="predicted"/>
<gene>
    <name evidence="11" type="ORF">BO86DRAFT_407751</name>
</gene>
<sequence length="490" mass="52500">MSSTTDLPIRLHSDRVSISSMDRSLIEIIATTSIPISTLLGTTSTSSTTSSSISSSSSTTTTTTKTPDFLTFRPLTPLPTENPRQYLVLLPRGNLGAGACGTVQAVCSFDLSDPTHETIKLYAIKTCTRQRDAEIFLRNEVKLAVQLPPHPHVLQIFALGEIIPSAASTNTSTSTPTPQSTQLAYLMDHCPHGDIYDLLFPPGATKPIRLPQPTQLCFIKQLFLGVAHLHRQGIAHGDLKPENLLLDADGLVKLADFGYAVRFRPPHHHRHHQGEGECACVRAHVPVRTPDDVRGTGCYIAPEMWMAAAAADVAVKAAAAAAAAAAARKPAAAAARTAATRTAAAAVAATYDPRAADIWACALTARHILGLGYPWECAGESVDDGFARFVDGWEAFEAVTAGDPRLDAAAGRWPLCGRGFKAKEYPDYAALVLVLGMLHPDPERRLTIEAVLRDPWVRGIPCCSPAVSAQSRAVHDHCRMKVDSGVSCTR</sequence>
<dbReference type="AlphaFoldDB" id="A0A8T8XAF4"/>
<accession>A0A8T8XAF4</accession>
<dbReference type="RefSeq" id="XP_025530728.1">
    <property type="nucleotide sequence ID" value="XM_025674296.1"/>
</dbReference>
<dbReference type="GeneID" id="37177988"/>
<dbReference type="GO" id="GO:0005524">
    <property type="term" value="F:ATP binding"/>
    <property type="evidence" value="ECO:0007669"/>
    <property type="project" value="UniProtKB-KW"/>
</dbReference>
<comment type="catalytic activity">
    <reaction evidence="7">
        <text>L-threonyl-[protein] + ATP = O-phospho-L-threonyl-[protein] + ADP + H(+)</text>
        <dbReference type="Rhea" id="RHEA:46608"/>
        <dbReference type="Rhea" id="RHEA-COMP:11060"/>
        <dbReference type="Rhea" id="RHEA-COMP:11605"/>
        <dbReference type="ChEBI" id="CHEBI:15378"/>
        <dbReference type="ChEBI" id="CHEBI:30013"/>
        <dbReference type="ChEBI" id="CHEBI:30616"/>
        <dbReference type="ChEBI" id="CHEBI:61977"/>
        <dbReference type="ChEBI" id="CHEBI:456216"/>
        <dbReference type="EC" id="2.7.11.1"/>
    </reaction>
</comment>
<keyword evidence="6" id="KW-0067">ATP-binding</keyword>
<evidence type="ECO:0000313" key="12">
    <source>
        <dbReference type="Proteomes" id="UP000249497"/>
    </source>
</evidence>
<keyword evidence="2" id="KW-0723">Serine/threonine-protein kinase</keyword>
<dbReference type="EMBL" id="KZ824777">
    <property type="protein sequence ID" value="RAH84834.1"/>
    <property type="molecule type" value="Genomic_DNA"/>
</dbReference>
<dbReference type="InterPro" id="IPR008271">
    <property type="entry name" value="Ser/Thr_kinase_AS"/>
</dbReference>
<evidence type="ECO:0000256" key="8">
    <source>
        <dbReference type="ARBA" id="ARBA00048679"/>
    </source>
</evidence>
<evidence type="ECO:0000256" key="6">
    <source>
        <dbReference type="ARBA" id="ARBA00022840"/>
    </source>
</evidence>
<dbReference type="Gene3D" id="1.10.510.10">
    <property type="entry name" value="Transferase(Phosphotransferase) domain 1"/>
    <property type="match status" value="1"/>
</dbReference>
<reference evidence="11 12" key="1">
    <citation type="submission" date="2018-02" db="EMBL/GenBank/DDBJ databases">
        <title>The genomes of Aspergillus section Nigri reveals drivers in fungal speciation.</title>
        <authorList>
            <consortium name="DOE Joint Genome Institute"/>
            <person name="Vesth T.C."/>
            <person name="Nybo J."/>
            <person name="Theobald S."/>
            <person name="Brandl J."/>
            <person name="Frisvad J.C."/>
            <person name="Nielsen K.F."/>
            <person name="Lyhne E.K."/>
            <person name="Kogle M.E."/>
            <person name="Kuo A."/>
            <person name="Riley R."/>
            <person name="Clum A."/>
            <person name="Nolan M."/>
            <person name="Lipzen A."/>
            <person name="Salamov A."/>
            <person name="Henrissat B."/>
            <person name="Wiebenga A."/>
            <person name="De vries R.P."/>
            <person name="Grigoriev I.V."/>
            <person name="Mortensen U.H."/>
            <person name="Andersen M.R."/>
            <person name="Baker S.E."/>
        </authorList>
    </citation>
    <scope>NUCLEOTIDE SEQUENCE [LARGE SCALE GENOMIC DNA]</scope>
    <source>
        <strain evidence="11 12">CBS 114.51</strain>
    </source>
</reference>
<feature type="region of interest" description="Disordered" evidence="9">
    <location>
        <begin position="41"/>
        <end position="75"/>
    </location>
</feature>
<dbReference type="PANTHER" id="PTHR24343:SF558">
    <property type="entry name" value="PROTEIN KINASE DOMAIN-CONTAINING PROTEIN"/>
    <property type="match status" value="1"/>
</dbReference>
<feature type="compositionally biased region" description="Low complexity" evidence="9">
    <location>
        <begin position="41"/>
        <end position="66"/>
    </location>
</feature>
<evidence type="ECO:0000256" key="3">
    <source>
        <dbReference type="ARBA" id="ARBA00022679"/>
    </source>
</evidence>
<evidence type="ECO:0000256" key="5">
    <source>
        <dbReference type="ARBA" id="ARBA00022777"/>
    </source>
</evidence>
<dbReference type="InterPro" id="IPR011009">
    <property type="entry name" value="Kinase-like_dom_sf"/>
</dbReference>
<name>A0A8T8XAF4_ASPJA</name>
<evidence type="ECO:0000259" key="10">
    <source>
        <dbReference type="PROSITE" id="PS50011"/>
    </source>
</evidence>
<dbReference type="EC" id="2.7.11.1" evidence="1"/>
<evidence type="ECO:0000256" key="9">
    <source>
        <dbReference type="SAM" id="MobiDB-lite"/>
    </source>
</evidence>
<keyword evidence="3" id="KW-0808">Transferase</keyword>
<dbReference type="InterPro" id="IPR000719">
    <property type="entry name" value="Prot_kinase_dom"/>
</dbReference>
<keyword evidence="4" id="KW-0547">Nucleotide-binding</keyword>
<evidence type="ECO:0000256" key="2">
    <source>
        <dbReference type="ARBA" id="ARBA00022527"/>
    </source>
</evidence>
<dbReference type="GO" id="GO:0005829">
    <property type="term" value="C:cytosol"/>
    <property type="evidence" value="ECO:0007669"/>
    <property type="project" value="TreeGrafter"/>
</dbReference>
<organism evidence="11 12">
    <name type="scientific">Aspergillus japonicus CBS 114.51</name>
    <dbReference type="NCBI Taxonomy" id="1448312"/>
    <lineage>
        <taxon>Eukaryota</taxon>
        <taxon>Fungi</taxon>
        <taxon>Dikarya</taxon>
        <taxon>Ascomycota</taxon>
        <taxon>Pezizomycotina</taxon>
        <taxon>Eurotiomycetes</taxon>
        <taxon>Eurotiomycetidae</taxon>
        <taxon>Eurotiales</taxon>
        <taxon>Aspergillaceae</taxon>
        <taxon>Aspergillus</taxon>
        <taxon>Aspergillus subgen. Circumdati</taxon>
    </lineage>
</organism>
<dbReference type="PROSITE" id="PS00108">
    <property type="entry name" value="PROTEIN_KINASE_ST"/>
    <property type="match status" value="1"/>
</dbReference>
<comment type="catalytic activity">
    <reaction evidence="8">
        <text>L-seryl-[protein] + ATP = O-phospho-L-seryl-[protein] + ADP + H(+)</text>
        <dbReference type="Rhea" id="RHEA:17989"/>
        <dbReference type="Rhea" id="RHEA-COMP:9863"/>
        <dbReference type="Rhea" id="RHEA-COMP:11604"/>
        <dbReference type="ChEBI" id="CHEBI:15378"/>
        <dbReference type="ChEBI" id="CHEBI:29999"/>
        <dbReference type="ChEBI" id="CHEBI:30616"/>
        <dbReference type="ChEBI" id="CHEBI:83421"/>
        <dbReference type="ChEBI" id="CHEBI:456216"/>
        <dbReference type="EC" id="2.7.11.1"/>
    </reaction>
</comment>
<evidence type="ECO:0000256" key="7">
    <source>
        <dbReference type="ARBA" id="ARBA00047899"/>
    </source>
</evidence>
<protein>
    <recommendedName>
        <fullName evidence="1">non-specific serine/threonine protein kinase</fullName>
        <ecNumber evidence="1">2.7.11.1</ecNumber>
    </recommendedName>
</protein>
<evidence type="ECO:0000256" key="1">
    <source>
        <dbReference type="ARBA" id="ARBA00012513"/>
    </source>
</evidence>
<dbReference type="SUPFAM" id="SSF56112">
    <property type="entry name" value="Protein kinase-like (PK-like)"/>
    <property type="match status" value="1"/>
</dbReference>
<dbReference type="Pfam" id="PF00069">
    <property type="entry name" value="Pkinase"/>
    <property type="match status" value="1"/>
</dbReference>
<dbReference type="Proteomes" id="UP000249497">
    <property type="component" value="Unassembled WGS sequence"/>
</dbReference>
<dbReference type="PROSITE" id="PS50011">
    <property type="entry name" value="PROTEIN_KINASE_DOM"/>
    <property type="match status" value="1"/>
</dbReference>
<evidence type="ECO:0000313" key="11">
    <source>
        <dbReference type="EMBL" id="RAH84834.1"/>
    </source>
</evidence>
<evidence type="ECO:0000256" key="4">
    <source>
        <dbReference type="ARBA" id="ARBA00022741"/>
    </source>
</evidence>
<dbReference type="OrthoDB" id="4062651at2759"/>
<dbReference type="GO" id="GO:0004674">
    <property type="term" value="F:protein serine/threonine kinase activity"/>
    <property type="evidence" value="ECO:0007669"/>
    <property type="project" value="UniProtKB-KW"/>
</dbReference>
<dbReference type="SMART" id="SM00220">
    <property type="entry name" value="S_TKc"/>
    <property type="match status" value="1"/>
</dbReference>
<dbReference type="PANTHER" id="PTHR24343">
    <property type="entry name" value="SERINE/THREONINE KINASE"/>
    <property type="match status" value="1"/>
</dbReference>
<keyword evidence="5 11" id="KW-0418">Kinase</keyword>
<keyword evidence="12" id="KW-1185">Reference proteome</keyword>